<dbReference type="NCBIfam" id="NF047832">
    <property type="entry name" value="caspase_w_EACC1"/>
    <property type="match status" value="1"/>
</dbReference>
<dbReference type="Pfam" id="PF00656">
    <property type="entry name" value="Peptidase_C14"/>
    <property type="match status" value="1"/>
</dbReference>
<dbReference type="SUPFAM" id="SSF52129">
    <property type="entry name" value="Caspase-like"/>
    <property type="match status" value="1"/>
</dbReference>
<dbReference type="PROSITE" id="PS00018">
    <property type="entry name" value="EF_HAND_1"/>
    <property type="match status" value="1"/>
</dbReference>
<feature type="transmembrane region" description="Helical" evidence="2">
    <location>
        <begin position="507"/>
        <end position="524"/>
    </location>
</feature>
<keyword evidence="2" id="KW-0472">Membrane</keyword>
<evidence type="ECO:0000313" key="4">
    <source>
        <dbReference type="EMBL" id="MBB1158138.1"/>
    </source>
</evidence>
<evidence type="ECO:0000256" key="2">
    <source>
        <dbReference type="SAM" id="Phobius"/>
    </source>
</evidence>
<dbReference type="GO" id="GO:0004197">
    <property type="term" value="F:cysteine-type endopeptidase activity"/>
    <property type="evidence" value="ECO:0007669"/>
    <property type="project" value="InterPro"/>
</dbReference>
<feature type="region of interest" description="Disordered" evidence="1">
    <location>
        <begin position="310"/>
        <end position="334"/>
    </location>
</feature>
<feature type="transmembrane region" description="Helical" evidence="2">
    <location>
        <begin position="382"/>
        <end position="405"/>
    </location>
</feature>
<dbReference type="InterPro" id="IPR029030">
    <property type="entry name" value="Caspase-like_dom_sf"/>
</dbReference>
<dbReference type="InterPro" id="IPR018247">
    <property type="entry name" value="EF_Hand_1_Ca_BS"/>
</dbReference>
<keyword evidence="2" id="KW-1133">Transmembrane helix</keyword>
<dbReference type="InterPro" id="IPR011600">
    <property type="entry name" value="Pept_C14_caspase"/>
</dbReference>
<sequence>MGGRFALIVTTESYTDETFAQLKSPKADADALEAVLKDPLIGNYAVSALHDADCQEVRVAIDEFFAESEFDDVRLLYISGHGVKSDDGRLHFVMRDSKAQLLQSTTIDGDWVRARMDEGRSNHVVVVLDCCYAGAFPSGFRHRADDQVHAIQQLRGKGRAVLTSSSSVQYSYETGTDATPTVTGSAPPSIFTGILVEGLQSGQADRNADGIIDAQELYDHVFDKVRESPSPQRPQGKFDTEGKLPVAFAPQRPGARSTLVDIAVNNPAMRPTLLSTIEQQGEANPDAHELLKFLADDPDPKIAGRARALLASDEADSERSPSEDDDPPLTALGTTDLSPEGCVLGLASAGVAFLLAALPFLMGNAFGRIGDLAGFGWGDLGALLVSMLVVGVVLLAEMAFGWMAADLDISPELRLYPAALLATSTFAGVIGAGWLGVGTVVLLVLAFAGLLFADPDEALDLVPGAALIITAGSAIALFRLPIPTWAAILGILAATGIAAALAEFARFYWALCFLLAGTTAFLQARQPHWVWLDELGRTLMNWLVWRF</sequence>
<accession>A0A7W3W3F0</accession>
<feature type="transmembrane region" description="Helical" evidence="2">
    <location>
        <begin position="425"/>
        <end position="452"/>
    </location>
</feature>
<name>A0A7W3W3F0_9PSEU</name>
<dbReference type="Proteomes" id="UP000526734">
    <property type="component" value="Unassembled WGS sequence"/>
</dbReference>
<keyword evidence="5" id="KW-1185">Reference proteome</keyword>
<evidence type="ECO:0000259" key="3">
    <source>
        <dbReference type="Pfam" id="PF00656"/>
    </source>
</evidence>
<dbReference type="RefSeq" id="WP_182894896.1">
    <property type="nucleotide sequence ID" value="NZ_JACGZW010000012.1"/>
</dbReference>
<feature type="transmembrane region" description="Helical" evidence="2">
    <location>
        <begin position="484"/>
        <end position="502"/>
    </location>
</feature>
<dbReference type="Gene3D" id="3.40.50.1460">
    <property type="match status" value="1"/>
</dbReference>
<organism evidence="4 5">
    <name type="scientific">Amycolatopsis dendrobii</name>
    <dbReference type="NCBI Taxonomy" id="2760662"/>
    <lineage>
        <taxon>Bacteria</taxon>
        <taxon>Bacillati</taxon>
        <taxon>Actinomycetota</taxon>
        <taxon>Actinomycetes</taxon>
        <taxon>Pseudonocardiales</taxon>
        <taxon>Pseudonocardiaceae</taxon>
        <taxon>Amycolatopsis</taxon>
    </lineage>
</organism>
<feature type="domain" description="Peptidase C14 caspase" evidence="3">
    <location>
        <begin position="4"/>
        <end position="235"/>
    </location>
</feature>
<dbReference type="AlphaFoldDB" id="A0A7W3W3F0"/>
<reference evidence="4 5" key="1">
    <citation type="submission" date="2020-08" db="EMBL/GenBank/DDBJ databases">
        <title>Amycolatopsis sp. nov. DR6-1 isolated from Dendrobium heterocarpum.</title>
        <authorList>
            <person name="Tedsree N."/>
            <person name="Kuncharoen N."/>
            <person name="Likhitwitayawuid K."/>
            <person name="Tanasupawat S."/>
        </authorList>
    </citation>
    <scope>NUCLEOTIDE SEQUENCE [LARGE SCALE GENOMIC DNA]</scope>
    <source>
        <strain evidence="4 5">DR6-1</strain>
    </source>
</reference>
<evidence type="ECO:0000313" key="5">
    <source>
        <dbReference type="Proteomes" id="UP000526734"/>
    </source>
</evidence>
<feature type="transmembrane region" description="Helical" evidence="2">
    <location>
        <begin position="343"/>
        <end position="361"/>
    </location>
</feature>
<dbReference type="GO" id="GO:0006508">
    <property type="term" value="P:proteolysis"/>
    <property type="evidence" value="ECO:0007669"/>
    <property type="project" value="InterPro"/>
</dbReference>
<proteinExistence type="predicted"/>
<evidence type="ECO:0000256" key="1">
    <source>
        <dbReference type="SAM" id="MobiDB-lite"/>
    </source>
</evidence>
<feature type="transmembrane region" description="Helical" evidence="2">
    <location>
        <begin position="459"/>
        <end position="478"/>
    </location>
</feature>
<gene>
    <name evidence="4" type="ORF">H4281_33755</name>
</gene>
<protein>
    <submittedName>
        <fullName evidence="4">Caspase family protein</fullName>
    </submittedName>
</protein>
<comment type="caution">
    <text evidence="4">The sequence shown here is derived from an EMBL/GenBank/DDBJ whole genome shotgun (WGS) entry which is preliminary data.</text>
</comment>
<dbReference type="EMBL" id="JACGZW010000012">
    <property type="protein sequence ID" value="MBB1158138.1"/>
    <property type="molecule type" value="Genomic_DNA"/>
</dbReference>
<keyword evidence="2" id="KW-0812">Transmembrane</keyword>